<feature type="region of interest" description="Disordered" evidence="1">
    <location>
        <begin position="1"/>
        <end position="20"/>
    </location>
</feature>
<gene>
    <name evidence="2" type="ORF">SAMN05421806_103250</name>
</gene>
<accession>A0A1G8XKV0</accession>
<dbReference type="STRING" id="417292.SAMN05421806_103250"/>
<dbReference type="AlphaFoldDB" id="A0A1G8XKV0"/>
<proteinExistence type="predicted"/>
<protein>
    <submittedName>
        <fullName evidence="2">Uncharacterized protein</fullName>
    </submittedName>
</protein>
<reference evidence="2 3" key="1">
    <citation type="submission" date="2016-10" db="EMBL/GenBank/DDBJ databases">
        <authorList>
            <person name="de Groot N.N."/>
        </authorList>
    </citation>
    <scope>NUCLEOTIDE SEQUENCE [LARGE SCALE GENOMIC DNA]</scope>
    <source>
        <strain evidence="2 3">CGMCC 4.5727</strain>
    </source>
</reference>
<dbReference type="SUPFAM" id="SSF54637">
    <property type="entry name" value="Thioesterase/thiol ester dehydrase-isomerase"/>
    <property type="match status" value="1"/>
</dbReference>
<name>A0A1G8XKV0_9ACTN</name>
<sequence length="70" mass="6896">MTRGVIDGPADNDHADGMTETTPATLLSALPFAAHLGIALHEASAERATGTLAWSPGLCTVGGALHGGGS</sequence>
<evidence type="ECO:0000313" key="3">
    <source>
        <dbReference type="Proteomes" id="UP000199155"/>
    </source>
</evidence>
<organism evidence="2 3">
    <name type="scientific">Streptomyces indicus</name>
    <dbReference type="NCBI Taxonomy" id="417292"/>
    <lineage>
        <taxon>Bacteria</taxon>
        <taxon>Bacillati</taxon>
        <taxon>Actinomycetota</taxon>
        <taxon>Actinomycetes</taxon>
        <taxon>Kitasatosporales</taxon>
        <taxon>Streptomycetaceae</taxon>
        <taxon>Streptomyces</taxon>
    </lineage>
</organism>
<dbReference type="Proteomes" id="UP000199155">
    <property type="component" value="Unassembled WGS sequence"/>
</dbReference>
<evidence type="ECO:0000313" key="2">
    <source>
        <dbReference type="EMBL" id="SDJ90804.1"/>
    </source>
</evidence>
<dbReference type="EMBL" id="FNFF01000003">
    <property type="protein sequence ID" value="SDJ90804.1"/>
    <property type="molecule type" value="Genomic_DNA"/>
</dbReference>
<evidence type="ECO:0000256" key="1">
    <source>
        <dbReference type="SAM" id="MobiDB-lite"/>
    </source>
</evidence>
<dbReference type="InterPro" id="IPR029069">
    <property type="entry name" value="HotDog_dom_sf"/>
</dbReference>
<keyword evidence="3" id="KW-1185">Reference proteome</keyword>
<dbReference type="Gene3D" id="3.10.129.10">
    <property type="entry name" value="Hotdog Thioesterase"/>
    <property type="match status" value="1"/>
</dbReference>